<comment type="caution">
    <text evidence="4">The sequence shown here is derived from an EMBL/GenBank/DDBJ whole genome shotgun (WGS) entry which is preliminary data.</text>
</comment>
<dbReference type="InterPro" id="IPR018253">
    <property type="entry name" value="DnaJ_domain_CS"/>
</dbReference>
<dbReference type="SUPFAM" id="SSF46565">
    <property type="entry name" value="Chaperone J-domain"/>
    <property type="match status" value="1"/>
</dbReference>
<dbReference type="Pfam" id="PF00226">
    <property type="entry name" value="DnaJ"/>
    <property type="match status" value="1"/>
</dbReference>
<feature type="compositionally biased region" description="Low complexity" evidence="1">
    <location>
        <begin position="122"/>
        <end position="151"/>
    </location>
</feature>
<dbReference type="PANTHER" id="PTHR44825">
    <property type="match status" value="1"/>
</dbReference>
<dbReference type="AlphaFoldDB" id="A0AAW1DPE3"/>
<dbReference type="PROSITE" id="PS00636">
    <property type="entry name" value="DNAJ_1"/>
    <property type="match status" value="1"/>
</dbReference>
<feature type="region of interest" description="Disordered" evidence="1">
    <location>
        <begin position="254"/>
        <end position="312"/>
    </location>
</feature>
<reference evidence="4 5" key="1">
    <citation type="submission" date="2022-12" db="EMBL/GenBank/DDBJ databases">
        <title>Chromosome-level genome assembly of true bugs.</title>
        <authorList>
            <person name="Ma L."/>
            <person name="Li H."/>
        </authorList>
    </citation>
    <scope>NUCLEOTIDE SEQUENCE [LARGE SCALE GENOMIC DNA]</scope>
    <source>
        <strain evidence="4">Lab_2022b</strain>
    </source>
</reference>
<keyword evidence="2" id="KW-0472">Membrane</keyword>
<evidence type="ECO:0000313" key="5">
    <source>
        <dbReference type="Proteomes" id="UP001461498"/>
    </source>
</evidence>
<feature type="compositionally biased region" description="Polar residues" evidence="1">
    <location>
        <begin position="268"/>
        <end position="286"/>
    </location>
</feature>
<dbReference type="SMART" id="SM00271">
    <property type="entry name" value="DnaJ"/>
    <property type="match status" value="1"/>
</dbReference>
<dbReference type="Gene3D" id="1.10.287.110">
    <property type="entry name" value="DnaJ domain"/>
    <property type="match status" value="1"/>
</dbReference>
<dbReference type="InterPro" id="IPR052763">
    <property type="entry name" value="DnaJ_C4"/>
</dbReference>
<evidence type="ECO:0000313" key="4">
    <source>
        <dbReference type="EMBL" id="KAK9512626.1"/>
    </source>
</evidence>
<keyword evidence="2" id="KW-1133">Transmembrane helix</keyword>
<organism evidence="4 5">
    <name type="scientific">Rhynocoris fuscipes</name>
    <dbReference type="NCBI Taxonomy" id="488301"/>
    <lineage>
        <taxon>Eukaryota</taxon>
        <taxon>Metazoa</taxon>
        <taxon>Ecdysozoa</taxon>
        <taxon>Arthropoda</taxon>
        <taxon>Hexapoda</taxon>
        <taxon>Insecta</taxon>
        <taxon>Pterygota</taxon>
        <taxon>Neoptera</taxon>
        <taxon>Paraneoptera</taxon>
        <taxon>Hemiptera</taxon>
        <taxon>Heteroptera</taxon>
        <taxon>Panheteroptera</taxon>
        <taxon>Cimicomorpha</taxon>
        <taxon>Reduviidae</taxon>
        <taxon>Harpactorinae</taxon>
        <taxon>Harpactorini</taxon>
        <taxon>Rhynocoris</taxon>
    </lineage>
</organism>
<evidence type="ECO:0000256" key="2">
    <source>
        <dbReference type="SAM" id="Phobius"/>
    </source>
</evidence>
<gene>
    <name evidence="4" type="ORF">O3M35_001008</name>
</gene>
<feature type="compositionally biased region" description="Basic residues" evidence="1">
    <location>
        <begin position="300"/>
        <end position="312"/>
    </location>
</feature>
<accession>A0AAW1DPE3</accession>
<feature type="domain" description="J" evidence="3">
    <location>
        <begin position="34"/>
        <end position="99"/>
    </location>
</feature>
<sequence length="312" mass="35478">MPLFTRIRISPLYRKSFCFQNSLLSICKRFVSESYYDILKIPETCSAKDVRDAFITLSKENHPDKHLNDPSMHERFIRINEAYSVLINPLSRRAYDINLHQKKKLGAPTAEKRYQHHHTTTNSTTYESKSSQSSSKTSYNTSSSNSGSNYSHGDPFTFHYQASGDKQSSKEEAYYGVKGVKKTSNRKIVSIVLLTSLFAAIIQYISIRQRLIKSREEALERSRKYALHNAMAREKAKLYGTDYQINLLKKSLKNSVDPEDETPKSPTDDSSSNNIHKQSSEQRQPTNPAPETVAGPPPAKKCKKCNSKKVVN</sequence>
<feature type="transmembrane region" description="Helical" evidence="2">
    <location>
        <begin position="188"/>
        <end position="207"/>
    </location>
</feature>
<keyword evidence="2" id="KW-0812">Transmembrane</keyword>
<evidence type="ECO:0000259" key="3">
    <source>
        <dbReference type="PROSITE" id="PS50076"/>
    </source>
</evidence>
<dbReference type="Proteomes" id="UP001461498">
    <property type="component" value="Unassembled WGS sequence"/>
</dbReference>
<protein>
    <recommendedName>
        <fullName evidence="3">J domain-containing protein</fullName>
    </recommendedName>
</protein>
<dbReference type="PROSITE" id="PS50076">
    <property type="entry name" value="DNAJ_2"/>
    <property type="match status" value="1"/>
</dbReference>
<feature type="region of interest" description="Disordered" evidence="1">
    <location>
        <begin position="106"/>
        <end position="152"/>
    </location>
</feature>
<dbReference type="EMBL" id="JAPXFL010000001">
    <property type="protein sequence ID" value="KAK9512626.1"/>
    <property type="molecule type" value="Genomic_DNA"/>
</dbReference>
<dbReference type="PRINTS" id="PR00625">
    <property type="entry name" value="JDOMAIN"/>
</dbReference>
<proteinExistence type="predicted"/>
<dbReference type="InterPro" id="IPR036869">
    <property type="entry name" value="J_dom_sf"/>
</dbReference>
<keyword evidence="5" id="KW-1185">Reference proteome</keyword>
<evidence type="ECO:0000256" key="1">
    <source>
        <dbReference type="SAM" id="MobiDB-lite"/>
    </source>
</evidence>
<dbReference type="InterPro" id="IPR001623">
    <property type="entry name" value="DnaJ_domain"/>
</dbReference>
<name>A0AAW1DPE3_9HEMI</name>
<dbReference type="PANTHER" id="PTHR44825:SF1">
    <property type="entry name" value="DNAJ HOMOLOG SUBFAMILY C MEMBER 4"/>
    <property type="match status" value="1"/>
</dbReference>
<dbReference type="CDD" id="cd06257">
    <property type="entry name" value="DnaJ"/>
    <property type="match status" value="1"/>
</dbReference>